<dbReference type="STRING" id="112498.A0A2D3V5P3"/>
<protein>
    <recommendedName>
        <fullName evidence="3">Carboxymuconolactone decarboxylase-like domain-containing protein</fullName>
    </recommendedName>
</protein>
<dbReference type="PANTHER" id="PTHR34846">
    <property type="entry name" value="4-CARBOXYMUCONOLACTONE DECARBOXYLASE FAMILY PROTEIN (AFU_ORTHOLOGUE AFUA_6G11590)"/>
    <property type="match status" value="1"/>
</dbReference>
<dbReference type="PANTHER" id="PTHR34846:SF11">
    <property type="entry name" value="4-CARBOXYMUCONOLACTONE DECARBOXYLASE FAMILY PROTEIN (AFU_ORTHOLOGUE AFUA_6G11590)"/>
    <property type="match status" value="1"/>
</dbReference>
<accession>A0A2D3V5P3</accession>
<dbReference type="EMBL" id="FJUY01000006">
    <property type="protein sequence ID" value="CZT18856.1"/>
    <property type="molecule type" value="Genomic_DNA"/>
</dbReference>
<evidence type="ECO:0000313" key="1">
    <source>
        <dbReference type="EMBL" id="CZT18856.1"/>
    </source>
</evidence>
<organism evidence="1 2">
    <name type="scientific">Ramularia collo-cygni</name>
    <dbReference type="NCBI Taxonomy" id="112498"/>
    <lineage>
        <taxon>Eukaryota</taxon>
        <taxon>Fungi</taxon>
        <taxon>Dikarya</taxon>
        <taxon>Ascomycota</taxon>
        <taxon>Pezizomycotina</taxon>
        <taxon>Dothideomycetes</taxon>
        <taxon>Dothideomycetidae</taxon>
        <taxon>Mycosphaerellales</taxon>
        <taxon>Mycosphaerellaceae</taxon>
        <taxon>Ramularia</taxon>
    </lineage>
</organism>
<dbReference type="OrthoDB" id="2567457at2759"/>
<reference evidence="1 2" key="1">
    <citation type="submission" date="2016-03" db="EMBL/GenBank/DDBJ databases">
        <authorList>
            <person name="Ploux O."/>
        </authorList>
    </citation>
    <scope>NUCLEOTIDE SEQUENCE [LARGE SCALE GENOMIC DNA]</scope>
    <source>
        <strain evidence="1 2">URUG2</strain>
    </source>
</reference>
<sequence>MTEARFPPTPTCHLPNEYKSYGKDLDDIIGKAFGENGKLMTYKDDKDALLGPFPILIASKQIGTQYMALNKSFGALEGLPPDAREVAILTIGARYQAAFELYAHSSLAVNSNLLTQTQVDLISSGKKPEDLNEKCSVTYDAVQHLANVPGPLSKELFDRCVQAFGKEGTVLLAHYAGTYAYTCILLNVADASVPKD</sequence>
<dbReference type="RefSeq" id="XP_023625746.1">
    <property type="nucleotide sequence ID" value="XM_023769978.1"/>
</dbReference>
<dbReference type="SUPFAM" id="SSF69118">
    <property type="entry name" value="AhpD-like"/>
    <property type="match status" value="1"/>
</dbReference>
<dbReference type="Proteomes" id="UP000225277">
    <property type="component" value="Unassembled WGS sequence"/>
</dbReference>
<dbReference type="GeneID" id="35599872"/>
<evidence type="ECO:0000313" key="2">
    <source>
        <dbReference type="Proteomes" id="UP000225277"/>
    </source>
</evidence>
<proteinExistence type="predicted"/>
<name>A0A2D3V5P3_9PEZI</name>
<dbReference type="Gene3D" id="1.20.1290.10">
    <property type="entry name" value="AhpD-like"/>
    <property type="match status" value="1"/>
</dbReference>
<gene>
    <name evidence="1" type="ORF">RCC_04701</name>
</gene>
<evidence type="ECO:0008006" key="3">
    <source>
        <dbReference type="Google" id="ProtNLM"/>
    </source>
</evidence>
<dbReference type="InterPro" id="IPR029032">
    <property type="entry name" value="AhpD-like"/>
</dbReference>
<dbReference type="AlphaFoldDB" id="A0A2D3V5P3"/>
<keyword evidence="2" id="KW-1185">Reference proteome</keyword>